<dbReference type="GO" id="GO:0010008">
    <property type="term" value="C:endosome membrane"/>
    <property type="evidence" value="ECO:0007669"/>
    <property type="project" value="UniProtKB-SubCell"/>
</dbReference>
<evidence type="ECO:0000256" key="17">
    <source>
        <dbReference type="ARBA" id="ARBA00022989"/>
    </source>
</evidence>
<dbReference type="Proteomes" id="UP000265100">
    <property type="component" value="Chromosome 6"/>
</dbReference>
<keyword evidence="26" id="KW-1185">Reference proteome</keyword>
<evidence type="ECO:0000256" key="6">
    <source>
        <dbReference type="ARBA" id="ARBA00022553"/>
    </source>
</evidence>
<keyword evidence="6" id="KW-0597">Phosphoprotein</keyword>
<dbReference type="GeneTree" id="ENSGT00940000166529"/>
<evidence type="ECO:0000256" key="9">
    <source>
        <dbReference type="ARBA" id="ARBA00022692"/>
    </source>
</evidence>
<feature type="domain" description="TIR" evidence="24">
    <location>
        <begin position="836"/>
        <end position="977"/>
    </location>
</feature>
<dbReference type="GO" id="GO:0005769">
    <property type="term" value="C:early endosome"/>
    <property type="evidence" value="ECO:0007669"/>
    <property type="project" value="UniProtKB-SubCell"/>
</dbReference>
<reference evidence="25" key="2">
    <citation type="submission" date="2025-08" db="UniProtKB">
        <authorList>
            <consortium name="Ensembl"/>
        </authorList>
    </citation>
    <scope>IDENTIFICATION</scope>
</reference>
<evidence type="ECO:0000256" key="11">
    <source>
        <dbReference type="ARBA" id="ARBA00022737"/>
    </source>
</evidence>
<keyword evidence="13" id="KW-0256">Endoplasmic reticulum</keyword>
<evidence type="ECO:0000256" key="20">
    <source>
        <dbReference type="ARBA" id="ARBA00023170"/>
    </source>
</evidence>
<keyword evidence="21" id="KW-0325">Glycoprotein</keyword>
<sequence length="985" mass="111470">MVSSPVDTHHRRRNETTVSFPHKRRCGCVRSAIEAVQLQGESSVWTLTVEGIVQCSHLEIRKGCRDLLKHEKVFEMMCAHRSRLLSWILVTCCVLTGPYRCDASEKKTSCYVEDGRADCSRLRLSAIPSDLPRNITSLDVSHNILRGITPLSLSLYPGLLHLDAGYNSITKVDAGLCQTLPLLQMLNLEHNQVHLLKTGDMSHCTRLTSLNLASNRLKLQGEPFSSLQNLTFLDVSKNKLQSPKLGSQPQLPSLVNFSLAFNDFTTLKKDDFSFLDHSSSLQVLNLSSVLLKTLEPGCFQHISGLRTLIMDGNLGTLVSKLCSELSGTAIDALSLRKMSLVMVTNKVFTGLQKTNLTFLDLSSNGMGKIEDGSFQWLSKLQTLNLSHNNIKHLTNGTFQGLNRLKKLALTEALVKGRTAAPVIDDFAFQPLGMLESLMLQRTAIREIGEHTFAGLKSLKKLDISWISCPSLRNITNKTLASLADSPVRWLNLINTNIAQINPGSFSVLRNLTVLLLDYNHIKQTLTGREFEGLDQVQEIHMSNNFQSIDLSSSSFINVPNLRVLTLGRSLKALALNLDHSPFKPLTNLSVLDLSNNNVANIKDNLLEGLVNLKVLKLQHNNLARLWKSANLGGPVLFLKDAQRLKSLQMDYNGLDEIPLKALKGLTHLKELSLSNNLINNLKDSVFDDLKSLQVLRFEKNLITSVRPEVFRTPMSNLTQLIMGRNPFDCTCESILWFVTWLNTTNTTSVPNVRDEYVCNTPRAYFNHSIMDFDPLSCKDMTPFQTLYIVSSTAVILLIVTALTVRFHDWRIHFYWNIMINRTLGFSDAKVDEGREYEYDAYVIRTEEDSSWVERRLVPLENEKCQFCLEDRDSVAGMSQVESIVTNMKKSRKIMFVVTESLLKDPWCRRFKVYHALQQVIEESRDSVILVFLQDVHDHKLFHSLFLRRGMLRSRCILDWPVHKERIPAFHQKLLIALGLTNRLKD</sequence>
<evidence type="ECO:0000256" key="16">
    <source>
        <dbReference type="ARBA" id="ARBA00022884"/>
    </source>
</evidence>
<name>A0A3P8RHC1_ASTCA</name>
<evidence type="ECO:0000256" key="15">
    <source>
        <dbReference type="ARBA" id="ARBA00022859"/>
    </source>
</evidence>
<evidence type="ECO:0000256" key="22">
    <source>
        <dbReference type="ARBA" id="ARBA00023198"/>
    </source>
</evidence>
<dbReference type="GO" id="GO:0090594">
    <property type="term" value="P:inflammatory response to wounding"/>
    <property type="evidence" value="ECO:0007669"/>
    <property type="project" value="UniProtKB-ARBA"/>
</dbReference>
<keyword evidence="16" id="KW-0694">RNA-binding</keyword>
<dbReference type="Gene3D" id="3.40.50.10140">
    <property type="entry name" value="Toll/interleukin-1 receptor homology (TIR) domain"/>
    <property type="match status" value="1"/>
</dbReference>
<dbReference type="Bgee" id="ENSACLG00000027275">
    <property type="expression patterns" value="Expressed in liver and 7 other cell types or tissues"/>
</dbReference>
<proteinExistence type="inferred from homology"/>
<keyword evidence="17" id="KW-1133">Transmembrane helix</keyword>
<keyword evidence="22" id="KW-0395">Inflammatory response</keyword>
<comment type="subcellular location">
    <subcellularLocation>
        <location evidence="2">Early endosome</location>
    </subcellularLocation>
    <subcellularLocation>
        <location evidence="1">Endoplasmic reticulum membrane</location>
        <topology evidence="1">Single-pass type I membrane protein</topology>
    </subcellularLocation>
    <subcellularLocation>
        <location evidence="3">Endosome membrane</location>
    </subcellularLocation>
</comment>
<protein>
    <recommendedName>
        <fullName evidence="23">Toll-like receptor 3</fullName>
    </recommendedName>
</protein>
<evidence type="ECO:0000256" key="1">
    <source>
        <dbReference type="ARBA" id="ARBA00004115"/>
    </source>
</evidence>
<keyword evidence="19" id="KW-1015">Disulfide bond</keyword>
<comment type="similarity">
    <text evidence="4">Belongs to the Toll-like receptor family.</text>
</comment>
<dbReference type="PANTHER" id="PTHR24365">
    <property type="entry name" value="TOLL-LIKE RECEPTOR"/>
    <property type="match status" value="1"/>
</dbReference>
<dbReference type="PROSITE" id="PS50104">
    <property type="entry name" value="TIR"/>
    <property type="match status" value="1"/>
</dbReference>
<organism evidence="25 26">
    <name type="scientific">Astatotilapia calliptera</name>
    <name type="common">Eastern happy</name>
    <name type="synonym">Chromis callipterus</name>
    <dbReference type="NCBI Taxonomy" id="8154"/>
    <lineage>
        <taxon>Eukaryota</taxon>
        <taxon>Metazoa</taxon>
        <taxon>Chordata</taxon>
        <taxon>Craniata</taxon>
        <taxon>Vertebrata</taxon>
        <taxon>Euteleostomi</taxon>
        <taxon>Actinopterygii</taxon>
        <taxon>Neopterygii</taxon>
        <taxon>Teleostei</taxon>
        <taxon>Neoteleostei</taxon>
        <taxon>Acanthomorphata</taxon>
        <taxon>Ovalentaria</taxon>
        <taxon>Cichlomorphae</taxon>
        <taxon>Cichliformes</taxon>
        <taxon>Cichlidae</taxon>
        <taxon>African cichlids</taxon>
        <taxon>Pseudocrenilabrinae</taxon>
        <taxon>Haplochromini</taxon>
        <taxon>Astatotilapia</taxon>
    </lineage>
</organism>
<keyword evidence="15" id="KW-0391">Immunity</keyword>
<dbReference type="InterPro" id="IPR032675">
    <property type="entry name" value="LRR_dom_sf"/>
</dbReference>
<dbReference type="FunFam" id="3.80.10.10:FF:000137">
    <property type="entry name" value="Toll-like receptor 3"/>
    <property type="match status" value="1"/>
</dbReference>
<dbReference type="GO" id="GO:0005789">
    <property type="term" value="C:endoplasmic reticulum membrane"/>
    <property type="evidence" value="ECO:0007669"/>
    <property type="project" value="UniProtKB-SubCell"/>
</dbReference>
<evidence type="ECO:0000256" key="3">
    <source>
        <dbReference type="ARBA" id="ARBA00004608"/>
    </source>
</evidence>
<evidence type="ECO:0000256" key="23">
    <source>
        <dbReference type="ARBA" id="ARBA00072834"/>
    </source>
</evidence>
<dbReference type="GO" id="GO:0032722">
    <property type="term" value="P:positive regulation of chemokine production"/>
    <property type="evidence" value="ECO:0007669"/>
    <property type="project" value="UniProtKB-ARBA"/>
</dbReference>
<keyword evidence="14" id="KW-0832">Ubl conjugation</keyword>
<dbReference type="GO" id="GO:0005886">
    <property type="term" value="C:plasma membrane"/>
    <property type="evidence" value="ECO:0007669"/>
    <property type="project" value="TreeGrafter"/>
</dbReference>
<dbReference type="GO" id="GO:0032755">
    <property type="term" value="P:positive regulation of interleukin-6 production"/>
    <property type="evidence" value="ECO:0007669"/>
    <property type="project" value="UniProtKB-ARBA"/>
</dbReference>
<dbReference type="OMA" id="PYIYFWG"/>
<reference evidence="25" key="3">
    <citation type="submission" date="2025-09" db="UniProtKB">
        <authorList>
            <consortium name="Ensembl"/>
        </authorList>
    </citation>
    <scope>IDENTIFICATION</scope>
</reference>
<dbReference type="Pfam" id="PF01582">
    <property type="entry name" value="TIR"/>
    <property type="match status" value="1"/>
</dbReference>
<evidence type="ECO:0000256" key="5">
    <source>
        <dbReference type="ARBA" id="ARBA00022499"/>
    </source>
</evidence>
<dbReference type="GO" id="GO:0032728">
    <property type="term" value="P:positive regulation of interferon-beta production"/>
    <property type="evidence" value="ECO:0007669"/>
    <property type="project" value="UniProtKB-ARBA"/>
</dbReference>
<keyword evidence="12" id="KW-0967">Endosome</keyword>
<dbReference type="InterPro" id="IPR035897">
    <property type="entry name" value="Toll_tir_struct_dom_sf"/>
</dbReference>
<evidence type="ECO:0000256" key="8">
    <source>
        <dbReference type="ARBA" id="ARBA00022614"/>
    </source>
</evidence>
<dbReference type="GO" id="GO:0038187">
    <property type="term" value="F:pattern recognition receptor activity"/>
    <property type="evidence" value="ECO:0007669"/>
    <property type="project" value="UniProtKB-ARBA"/>
</dbReference>
<dbReference type="STRING" id="8154.ENSACLP00000040492"/>
<dbReference type="Pfam" id="PF13855">
    <property type="entry name" value="LRR_8"/>
    <property type="match status" value="6"/>
</dbReference>
<keyword evidence="7" id="KW-0399">Innate immunity</keyword>
<dbReference type="SMART" id="SM00082">
    <property type="entry name" value="LRRCT"/>
    <property type="match status" value="1"/>
</dbReference>
<dbReference type="Pfam" id="PF17968">
    <property type="entry name" value="Tlr3_TMD"/>
    <property type="match status" value="1"/>
</dbReference>
<dbReference type="GO" id="GO:0035556">
    <property type="term" value="P:intracellular signal transduction"/>
    <property type="evidence" value="ECO:0007669"/>
    <property type="project" value="UniProtKB-ARBA"/>
</dbReference>
<keyword evidence="9" id="KW-0812">Transmembrane</keyword>
<evidence type="ECO:0000256" key="14">
    <source>
        <dbReference type="ARBA" id="ARBA00022843"/>
    </source>
</evidence>
<evidence type="ECO:0000313" key="26">
    <source>
        <dbReference type="Proteomes" id="UP000265100"/>
    </source>
</evidence>
<dbReference type="Gene3D" id="3.80.10.10">
    <property type="entry name" value="Ribonuclease Inhibitor"/>
    <property type="match status" value="1"/>
</dbReference>
<dbReference type="InterPro" id="IPR001611">
    <property type="entry name" value="Leu-rich_rpt"/>
</dbReference>
<dbReference type="PANTHER" id="PTHR24365:SF524">
    <property type="entry name" value="TOLL-LIKE RECEPTOR 3"/>
    <property type="match status" value="1"/>
</dbReference>
<dbReference type="SUPFAM" id="SSF52058">
    <property type="entry name" value="L domain-like"/>
    <property type="match status" value="2"/>
</dbReference>
<dbReference type="FunFam" id="3.40.50.10140:FF:000008">
    <property type="entry name" value="Toll-like receptor 3"/>
    <property type="match status" value="1"/>
</dbReference>
<evidence type="ECO:0000256" key="19">
    <source>
        <dbReference type="ARBA" id="ARBA00023157"/>
    </source>
</evidence>
<dbReference type="GO" id="GO:0004888">
    <property type="term" value="F:transmembrane signaling receptor activity"/>
    <property type="evidence" value="ECO:0007669"/>
    <property type="project" value="UniProtKB-ARBA"/>
</dbReference>
<dbReference type="InterPro" id="IPR003591">
    <property type="entry name" value="Leu-rich_rpt_typical-subtyp"/>
</dbReference>
<accession>A0A3P8RHC1</accession>
<dbReference type="PROSITE" id="PS51450">
    <property type="entry name" value="LRR"/>
    <property type="match status" value="5"/>
</dbReference>
<dbReference type="GO" id="GO:0043123">
    <property type="term" value="P:positive regulation of canonical NF-kappaB signal transduction"/>
    <property type="evidence" value="ECO:0007669"/>
    <property type="project" value="UniProtKB-ARBA"/>
</dbReference>
<dbReference type="GO" id="GO:0043330">
    <property type="term" value="P:response to exogenous dsRNA"/>
    <property type="evidence" value="ECO:0007669"/>
    <property type="project" value="UniProtKB-ARBA"/>
</dbReference>
<evidence type="ECO:0000259" key="24">
    <source>
        <dbReference type="PROSITE" id="PS50104"/>
    </source>
</evidence>
<dbReference type="InterPro" id="IPR000157">
    <property type="entry name" value="TIR_dom"/>
</dbReference>
<evidence type="ECO:0000256" key="18">
    <source>
        <dbReference type="ARBA" id="ARBA00023136"/>
    </source>
</evidence>
<evidence type="ECO:0000256" key="13">
    <source>
        <dbReference type="ARBA" id="ARBA00022824"/>
    </source>
</evidence>
<keyword evidence="18" id="KW-0472">Membrane</keyword>
<dbReference type="InterPro" id="IPR041015">
    <property type="entry name" value="TLR3_TMD"/>
</dbReference>
<dbReference type="GO" id="GO:0003723">
    <property type="term" value="F:RNA binding"/>
    <property type="evidence" value="ECO:0007669"/>
    <property type="project" value="UniProtKB-KW"/>
</dbReference>
<dbReference type="SMART" id="SM00369">
    <property type="entry name" value="LRR_TYP"/>
    <property type="match status" value="13"/>
</dbReference>
<dbReference type="GO" id="GO:0002224">
    <property type="term" value="P:toll-like receptor signaling pathway"/>
    <property type="evidence" value="ECO:0007669"/>
    <property type="project" value="TreeGrafter"/>
</dbReference>
<evidence type="ECO:0000256" key="21">
    <source>
        <dbReference type="ARBA" id="ARBA00023180"/>
    </source>
</evidence>
<reference evidence="25" key="1">
    <citation type="submission" date="2018-05" db="EMBL/GenBank/DDBJ databases">
        <authorList>
            <person name="Datahose"/>
        </authorList>
    </citation>
    <scope>NUCLEOTIDE SEQUENCE</scope>
</reference>
<dbReference type="SUPFAM" id="SSF52200">
    <property type="entry name" value="Toll/Interleukin receptor TIR domain"/>
    <property type="match status" value="1"/>
</dbReference>
<evidence type="ECO:0000313" key="25">
    <source>
        <dbReference type="Ensembl" id="ENSACLP00000040492.2"/>
    </source>
</evidence>
<evidence type="ECO:0000256" key="12">
    <source>
        <dbReference type="ARBA" id="ARBA00022753"/>
    </source>
</evidence>
<evidence type="ECO:0000256" key="10">
    <source>
        <dbReference type="ARBA" id="ARBA00022729"/>
    </source>
</evidence>
<keyword evidence="20" id="KW-0675">Receptor</keyword>
<evidence type="ECO:0000256" key="7">
    <source>
        <dbReference type="ARBA" id="ARBA00022588"/>
    </source>
</evidence>
<dbReference type="SMART" id="SM00365">
    <property type="entry name" value="LRR_SD22"/>
    <property type="match status" value="7"/>
</dbReference>
<keyword evidence="10" id="KW-0732">Signal</keyword>
<dbReference type="GO" id="GO:0045087">
    <property type="term" value="P:innate immune response"/>
    <property type="evidence" value="ECO:0007669"/>
    <property type="project" value="UniProtKB-KW"/>
</dbReference>
<keyword evidence="11" id="KW-0677">Repeat</keyword>
<dbReference type="GO" id="GO:0051607">
    <property type="term" value="P:defense response to virus"/>
    <property type="evidence" value="ECO:0007669"/>
    <property type="project" value="UniProtKB-ARBA"/>
</dbReference>
<keyword evidence="5" id="KW-1017">Isopeptide bond</keyword>
<dbReference type="InterPro" id="IPR000483">
    <property type="entry name" value="Cys-rich_flank_reg_C"/>
</dbReference>
<evidence type="ECO:0000256" key="4">
    <source>
        <dbReference type="ARBA" id="ARBA00009634"/>
    </source>
</evidence>
<dbReference type="Ensembl" id="ENSACLT00000041444.2">
    <property type="protein sequence ID" value="ENSACLP00000040492.2"/>
    <property type="gene ID" value="ENSACLG00000027275.2"/>
</dbReference>
<dbReference type="GO" id="GO:0046330">
    <property type="term" value="P:positive regulation of JNK cascade"/>
    <property type="evidence" value="ECO:0007669"/>
    <property type="project" value="UniProtKB-ARBA"/>
</dbReference>
<dbReference type="AlphaFoldDB" id="A0A3P8RHC1"/>
<evidence type="ECO:0000256" key="2">
    <source>
        <dbReference type="ARBA" id="ARBA00004412"/>
    </source>
</evidence>
<keyword evidence="8" id="KW-0433">Leucine-rich repeat</keyword>
<dbReference type="SMART" id="SM00255">
    <property type="entry name" value="TIR"/>
    <property type="match status" value="1"/>
</dbReference>